<keyword evidence="8" id="KW-1185">Reference proteome</keyword>
<evidence type="ECO:0000256" key="3">
    <source>
        <dbReference type="ARBA" id="ARBA00022619"/>
    </source>
</evidence>
<dbReference type="InterPro" id="IPR000422">
    <property type="entry name" value="DHBP_synthase_RibB"/>
</dbReference>
<comment type="subunit">
    <text evidence="5">Homodimer.</text>
</comment>
<evidence type="ECO:0000313" key="8">
    <source>
        <dbReference type="Proteomes" id="UP000597761"/>
    </source>
</evidence>
<comment type="similarity">
    <text evidence="5">Belongs to the DHBP synthase family.</text>
</comment>
<dbReference type="Pfam" id="PF00926">
    <property type="entry name" value="DHBP_synthase"/>
    <property type="match status" value="1"/>
</dbReference>
<organism evidence="7 8">
    <name type="scientific">Tersicoccus solisilvae</name>
    <dbReference type="NCBI Taxonomy" id="1882339"/>
    <lineage>
        <taxon>Bacteria</taxon>
        <taxon>Bacillati</taxon>
        <taxon>Actinomycetota</taxon>
        <taxon>Actinomycetes</taxon>
        <taxon>Micrococcales</taxon>
        <taxon>Micrococcaceae</taxon>
        <taxon>Tersicoccus</taxon>
    </lineage>
</organism>
<gene>
    <name evidence="7" type="ORF">GCM10011512_15200</name>
</gene>
<keyword evidence="3 5" id="KW-0686">Riboflavin biosynthesis</keyword>
<evidence type="ECO:0000256" key="6">
    <source>
        <dbReference type="SAM" id="MobiDB-lite"/>
    </source>
</evidence>
<evidence type="ECO:0000256" key="1">
    <source>
        <dbReference type="ARBA" id="ARBA00002284"/>
    </source>
</evidence>
<dbReference type="EMBL" id="BMJI01000006">
    <property type="protein sequence ID" value="GGC89235.1"/>
    <property type="molecule type" value="Genomic_DNA"/>
</dbReference>
<evidence type="ECO:0000256" key="2">
    <source>
        <dbReference type="ARBA" id="ARBA00004904"/>
    </source>
</evidence>
<evidence type="ECO:0000256" key="4">
    <source>
        <dbReference type="ARBA" id="ARBA00022723"/>
    </source>
</evidence>
<comment type="pathway">
    <text evidence="2 5">Cofactor biosynthesis; riboflavin biosynthesis; 2-hydroxy-3-oxobutyl phosphate from D-ribulose 5-phosphate: step 1/1.</text>
</comment>
<dbReference type="PANTHER" id="PTHR21327:SF18">
    <property type="entry name" value="3,4-DIHYDROXY-2-BUTANONE 4-PHOSPHATE SYNTHASE"/>
    <property type="match status" value="1"/>
</dbReference>
<comment type="function">
    <text evidence="1 5">Catalyzes the conversion of D-ribulose 5-phosphate to formate and 3,4-dihydroxy-2-butanone 4-phosphate.</text>
</comment>
<dbReference type="Gene3D" id="3.90.870.10">
    <property type="entry name" value="DHBP synthase"/>
    <property type="match status" value="1"/>
</dbReference>
<keyword evidence="4 5" id="KW-0479">Metal-binding</keyword>
<comment type="catalytic activity">
    <reaction evidence="5">
        <text>D-ribulose 5-phosphate = (2S)-2-hydroxy-3-oxobutyl phosphate + formate + H(+)</text>
        <dbReference type="Rhea" id="RHEA:18457"/>
        <dbReference type="ChEBI" id="CHEBI:15378"/>
        <dbReference type="ChEBI" id="CHEBI:15740"/>
        <dbReference type="ChEBI" id="CHEBI:58121"/>
        <dbReference type="ChEBI" id="CHEBI:58830"/>
        <dbReference type="EC" id="4.1.99.12"/>
    </reaction>
</comment>
<dbReference type="Proteomes" id="UP000597761">
    <property type="component" value="Unassembled WGS sequence"/>
</dbReference>
<comment type="caution">
    <text evidence="7">The sequence shown here is derived from an EMBL/GenBank/DDBJ whole genome shotgun (WGS) entry which is preliminary data.</text>
</comment>
<keyword evidence="5" id="KW-0456">Lyase</keyword>
<comment type="cofactor">
    <cofactor evidence="5">
        <name>Mg(2+)</name>
        <dbReference type="ChEBI" id="CHEBI:18420"/>
    </cofactor>
    <cofactor evidence="5">
        <name>Mn(2+)</name>
        <dbReference type="ChEBI" id="CHEBI:29035"/>
    </cofactor>
    <text evidence="5">Binds 2 divalent metal cations per subunit. Magnesium or manganese.</text>
</comment>
<feature type="region of interest" description="Disordered" evidence="6">
    <location>
        <begin position="225"/>
        <end position="246"/>
    </location>
</feature>
<keyword evidence="5" id="KW-0460">Magnesium</keyword>
<protein>
    <recommendedName>
        <fullName evidence="5">3,4-dihydroxy-2-butanone 4-phosphate synthase</fullName>
        <shortName evidence="5">DHBP synthase</shortName>
        <ecNumber evidence="5">4.1.99.12</ecNumber>
    </recommendedName>
</protein>
<dbReference type="InterPro" id="IPR017945">
    <property type="entry name" value="DHBP_synth_RibB-like_a/b_dom"/>
</dbReference>
<dbReference type="EC" id="4.1.99.12" evidence="5"/>
<dbReference type="SUPFAM" id="SSF55821">
    <property type="entry name" value="YrdC/RibB"/>
    <property type="match status" value="1"/>
</dbReference>
<evidence type="ECO:0000256" key="5">
    <source>
        <dbReference type="RuleBase" id="RU003843"/>
    </source>
</evidence>
<sequence>MNGVTTPADRSGTATAPGAVRLDPIADALAALSDGRPVVVVDDEDRENEGDLIFPAERADAALMGFTVRYTSGVICVPLTAERAQLLALPPMLAVNEDPKGTAYTVSTDAATGVSTGISAADRARTATVLADPAATASDLTRPGHVFPLIAADGLLDARPGHTEAAVALCLATGHRPVGVIAELVHDDGSMMRLPALRAFADEHGLVLISIADLIVHLARHPVEPAPSTMTSSMAPRTTPTQEDPR</sequence>
<reference evidence="8" key="1">
    <citation type="journal article" date="2019" name="Int. J. Syst. Evol. Microbiol.">
        <title>The Global Catalogue of Microorganisms (GCM) 10K type strain sequencing project: providing services to taxonomists for standard genome sequencing and annotation.</title>
        <authorList>
            <consortium name="The Broad Institute Genomics Platform"/>
            <consortium name="The Broad Institute Genome Sequencing Center for Infectious Disease"/>
            <person name="Wu L."/>
            <person name="Ma J."/>
        </authorList>
    </citation>
    <scope>NUCLEOTIDE SEQUENCE [LARGE SCALE GENOMIC DNA]</scope>
    <source>
        <strain evidence="8">CGMCC 1.15480</strain>
    </source>
</reference>
<proteinExistence type="inferred from homology"/>
<name>A0ABQ1P1C1_9MICC</name>
<keyword evidence="5" id="KW-0464">Manganese</keyword>
<dbReference type="PANTHER" id="PTHR21327">
    <property type="entry name" value="GTP CYCLOHYDROLASE II-RELATED"/>
    <property type="match status" value="1"/>
</dbReference>
<feature type="compositionally biased region" description="Polar residues" evidence="6">
    <location>
        <begin position="228"/>
        <end position="246"/>
    </location>
</feature>
<accession>A0ABQ1P1C1</accession>
<evidence type="ECO:0000313" key="7">
    <source>
        <dbReference type="EMBL" id="GGC89235.1"/>
    </source>
</evidence>
<dbReference type="NCBIfam" id="TIGR00506">
    <property type="entry name" value="ribB"/>
    <property type="match status" value="1"/>
</dbReference>